<reference evidence="1 2" key="1">
    <citation type="journal article" date="2019" name="Appl. Microbiol. Biotechnol.">
        <title>Differential efficiency of wild type rhizogenic strains for rol gene transformation of plants.</title>
        <authorList>
            <person name="Desmet S."/>
            <person name="De Keyser E."/>
            <person name="Van Vaerenbergh J."/>
            <person name="Baeyen S."/>
            <person name="Van Huylenbroeck J."/>
            <person name="Geelen D."/>
            <person name="Dhooghe E."/>
        </authorList>
    </citation>
    <scope>NUCLEOTIDE SEQUENCE [LARGE SCALE GENOMIC DNA]</scope>
    <source>
        <strain evidence="1 2">MAFF210266</strain>
    </source>
</reference>
<evidence type="ECO:0000313" key="2">
    <source>
        <dbReference type="Proteomes" id="UP000317023"/>
    </source>
</evidence>
<dbReference type="RefSeq" id="WP_142856774.1">
    <property type="nucleotide sequence ID" value="NZ_SGOE01000003.1"/>
</dbReference>
<evidence type="ECO:0000313" key="1">
    <source>
        <dbReference type="EMBL" id="TRB05845.1"/>
    </source>
</evidence>
<proteinExistence type="predicted"/>
<comment type="caution">
    <text evidence="1">The sequence shown here is derived from an EMBL/GenBank/DDBJ whole genome shotgun (WGS) entry which is preliminary data.</text>
</comment>
<gene>
    <name evidence="1" type="ORF">EXN61_11465</name>
</gene>
<accession>A0A546XYM9</accession>
<sequence>MMGYFSNGTEGEGYYERYCSRCVHDKNQDCPIWGAHLSLNYQECNKPDSILHMLIPRDGVRNLPCRLFVEEKASGDLFAQEGER</sequence>
<name>A0A546XYM9_AGRTU</name>
<organism evidence="1 2">
    <name type="scientific">Agrobacterium tumefaciens</name>
    <dbReference type="NCBI Taxonomy" id="358"/>
    <lineage>
        <taxon>Bacteria</taxon>
        <taxon>Pseudomonadati</taxon>
        <taxon>Pseudomonadota</taxon>
        <taxon>Alphaproteobacteria</taxon>
        <taxon>Hyphomicrobiales</taxon>
        <taxon>Rhizobiaceae</taxon>
        <taxon>Rhizobium/Agrobacterium group</taxon>
        <taxon>Agrobacterium</taxon>
        <taxon>Agrobacterium tumefaciens complex</taxon>
    </lineage>
</organism>
<dbReference type="Proteomes" id="UP000317023">
    <property type="component" value="Unassembled WGS sequence"/>
</dbReference>
<dbReference type="AlphaFoldDB" id="A0A546XYM9"/>
<dbReference type="EMBL" id="SGOE01000003">
    <property type="protein sequence ID" value="TRB05845.1"/>
    <property type="molecule type" value="Genomic_DNA"/>
</dbReference>
<protein>
    <submittedName>
        <fullName evidence="1">Uncharacterized protein</fullName>
    </submittedName>
</protein>